<evidence type="ECO:0000256" key="10">
    <source>
        <dbReference type="PROSITE-ProRule" id="PRU00076"/>
    </source>
</evidence>
<dbReference type="SUPFAM" id="SSF52058">
    <property type="entry name" value="L domain-like"/>
    <property type="match status" value="2"/>
</dbReference>
<dbReference type="PROSITE" id="PS01185">
    <property type="entry name" value="CTCK_1"/>
    <property type="match status" value="1"/>
</dbReference>
<feature type="disulfide bond" evidence="10">
    <location>
        <begin position="1018"/>
        <end position="1028"/>
    </location>
</feature>
<dbReference type="FunFam" id="3.80.10.10:FF:000032">
    <property type="entry name" value="Slit homolog 2 (Drosophila)"/>
    <property type="match status" value="1"/>
</dbReference>
<dbReference type="SMART" id="SM00181">
    <property type="entry name" value="EGF"/>
    <property type="match status" value="7"/>
</dbReference>
<organism evidence="15 16">
    <name type="scientific">Mesorhabditis belari</name>
    <dbReference type="NCBI Taxonomy" id="2138241"/>
    <lineage>
        <taxon>Eukaryota</taxon>
        <taxon>Metazoa</taxon>
        <taxon>Ecdysozoa</taxon>
        <taxon>Nematoda</taxon>
        <taxon>Chromadorea</taxon>
        <taxon>Rhabditida</taxon>
        <taxon>Rhabditina</taxon>
        <taxon>Rhabditomorpha</taxon>
        <taxon>Rhabditoidea</taxon>
        <taxon>Rhabditidae</taxon>
        <taxon>Mesorhabditinae</taxon>
        <taxon>Mesorhabditis</taxon>
    </lineage>
</organism>
<dbReference type="Pfam" id="PF02210">
    <property type="entry name" value="Laminin_G_2"/>
    <property type="match status" value="1"/>
</dbReference>
<evidence type="ECO:0000256" key="2">
    <source>
        <dbReference type="ARBA" id="ARBA00022473"/>
    </source>
</evidence>
<feature type="disulfide bond" evidence="10">
    <location>
        <begin position="877"/>
        <end position="886"/>
    </location>
</feature>
<dbReference type="InterPro" id="IPR013320">
    <property type="entry name" value="ConA-like_dom_sf"/>
</dbReference>
<dbReference type="CDD" id="cd00054">
    <property type="entry name" value="EGF_CA"/>
    <property type="match status" value="5"/>
</dbReference>
<dbReference type="PROSITE" id="PS00022">
    <property type="entry name" value="EGF_1"/>
    <property type="match status" value="7"/>
</dbReference>
<dbReference type="InterPro" id="IPR006207">
    <property type="entry name" value="Cys_knot_C"/>
</dbReference>
<dbReference type="PROSITE" id="PS50025">
    <property type="entry name" value="LAM_G_DOMAIN"/>
    <property type="match status" value="1"/>
</dbReference>
<dbReference type="FunFam" id="2.10.25.10:FF:000294">
    <property type="entry name" value="Delta-like protein"/>
    <property type="match status" value="1"/>
</dbReference>
<feature type="signal peptide" evidence="11">
    <location>
        <begin position="1"/>
        <end position="17"/>
    </location>
</feature>
<dbReference type="SMART" id="SM00369">
    <property type="entry name" value="LRR_TYP"/>
    <property type="match status" value="14"/>
</dbReference>
<dbReference type="InterPro" id="IPR003591">
    <property type="entry name" value="Leu-rich_rpt_typical-subtyp"/>
</dbReference>
<feature type="chain" id="PRO_5042031861" evidence="11">
    <location>
        <begin position="18"/>
        <end position="1355"/>
    </location>
</feature>
<feature type="domain" description="Laminin G" evidence="13">
    <location>
        <begin position="1056"/>
        <end position="1231"/>
    </location>
</feature>
<feature type="disulfide bond" evidence="10">
    <location>
        <begin position="838"/>
        <end position="847"/>
    </location>
</feature>
<feature type="domain" description="EGF-like" evidence="14">
    <location>
        <begin position="967"/>
        <end position="1003"/>
    </location>
</feature>
<evidence type="ECO:0000259" key="13">
    <source>
        <dbReference type="PROSITE" id="PS50025"/>
    </source>
</evidence>
<dbReference type="Pfam" id="PF01462">
    <property type="entry name" value="LRRNT"/>
    <property type="match status" value="3"/>
</dbReference>
<keyword evidence="2" id="KW-0217">Developmental protein</keyword>
<dbReference type="FunFam" id="2.10.25.10:FF:000472">
    <property type="entry name" value="Uncharacterized protein, isoform A"/>
    <property type="match status" value="1"/>
</dbReference>
<feature type="disulfide bond" evidence="10">
    <location>
        <begin position="1243"/>
        <end position="1260"/>
    </location>
</feature>
<dbReference type="Gene3D" id="2.10.25.10">
    <property type="entry name" value="Laminin"/>
    <property type="match status" value="6"/>
</dbReference>
<keyword evidence="15" id="KW-1185">Reference proteome</keyword>
<dbReference type="GO" id="GO:0007411">
    <property type="term" value="P:axon guidance"/>
    <property type="evidence" value="ECO:0007669"/>
    <property type="project" value="TreeGrafter"/>
</dbReference>
<dbReference type="Pfam" id="PF00008">
    <property type="entry name" value="EGF"/>
    <property type="match status" value="5"/>
</dbReference>
<dbReference type="PROSITE" id="PS50026">
    <property type="entry name" value="EGF_3"/>
    <property type="match status" value="7"/>
</dbReference>
<evidence type="ECO:0000256" key="1">
    <source>
        <dbReference type="ARBA" id="ARBA00004613"/>
    </source>
</evidence>
<dbReference type="PANTHER" id="PTHR45836">
    <property type="entry name" value="SLIT HOMOLOG"/>
    <property type="match status" value="1"/>
</dbReference>
<feature type="disulfide bond" evidence="10">
    <location>
        <begin position="993"/>
        <end position="1002"/>
    </location>
</feature>
<dbReference type="SMART" id="SM00041">
    <property type="entry name" value="CT"/>
    <property type="match status" value="1"/>
</dbReference>
<dbReference type="Pfam" id="PF13855">
    <property type="entry name" value="LRR_8"/>
    <property type="match status" value="4"/>
</dbReference>
<dbReference type="PROSITE" id="PS01225">
    <property type="entry name" value="CTCK_2"/>
    <property type="match status" value="1"/>
</dbReference>
<dbReference type="PROSITE" id="PS00010">
    <property type="entry name" value="ASX_HYDROXYL"/>
    <property type="match status" value="2"/>
</dbReference>
<dbReference type="GO" id="GO:0005509">
    <property type="term" value="F:calcium ion binding"/>
    <property type="evidence" value="ECO:0007669"/>
    <property type="project" value="InterPro"/>
</dbReference>
<evidence type="ECO:0000256" key="6">
    <source>
        <dbReference type="ARBA" id="ARBA00022729"/>
    </source>
</evidence>
<dbReference type="SUPFAM" id="SSF57196">
    <property type="entry name" value="EGF/Laminin"/>
    <property type="match status" value="5"/>
</dbReference>
<keyword evidence="5" id="KW-0433">Leucine-rich repeat</keyword>
<feature type="domain" description="EGF-like" evidence="14">
    <location>
        <begin position="813"/>
        <end position="848"/>
    </location>
</feature>
<dbReference type="PROSITE" id="PS01186">
    <property type="entry name" value="EGF_2"/>
    <property type="match status" value="5"/>
</dbReference>
<feature type="disulfide bond" evidence="10">
    <location>
        <begin position="1262"/>
        <end position="1271"/>
    </location>
</feature>
<evidence type="ECO:0000256" key="3">
    <source>
        <dbReference type="ARBA" id="ARBA00022525"/>
    </source>
</evidence>
<comment type="caution">
    <text evidence="10">Lacks conserved residue(s) required for the propagation of feature annotation.</text>
</comment>
<dbReference type="FunFam" id="2.10.25.10:FF:000045">
    <property type="entry name" value="Slit guidance ligand 2"/>
    <property type="match status" value="1"/>
</dbReference>
<keyword evidence="3" id="KW-0964">Secreted</keyword>
<dbReference type="GO" id="GO:0050919">
    <property type="term" value="P:negative chemotaxis"/>
    <property type="evidence" value="ECO:0007669"/>
    <property type="project" value="TreeGrafter"/>
</dbReference>
<proteinExistence type="predicted"/>
<keyword evidence="9" id="KW-0325">Glycoprotein</keyword>
<dbReference type="InterPro" id="IPR001791">
    <property type="entry name" value="Laminin_G"/>
</dbReference>
<name>A0AAF3EGT5_9BILA</name>
<accession>A0AAF3EGT5</accession>
<protein>
    <submittedName>
        <fullName evidence="16">Uncharacterized protein</fullName>
    </submittedName>
</protein>
<dbReference type="PROSITE" id="PS01187">
    <property type="entry name" value="EGF_CA"/>
    <property type="match status" value="2"/>
</dbReference>
<feature type="domain" description="EGF-like" evidence="14">
    <location>
        <begin position="1014"/>
        <end position="1053"/>
    </location>
</feature>
<dbReference type="FunFam" id="3.80.10.10:FF:000002">
    <property type="entry name" value="Slit guidance ligand 2"/>
    <property type="match status" value="1"/>
</dbReference>
<evidence type="ECO:0000256" key="8">
    <source>
        <dbReference type="ARBA" id="ARBA00023157"/>
    </source>
</evidence>
<dbReference type="GO" id="GO:0005576">
    <property type="term" value="C:extracellular region"/>
    <property type="evidence" value="ECO:0007669"/>
    <property type="project" value="UniProtKB-SubCell"/>
</dbReference>
<dbReference type="SMART" id="SM00365">
    <property type="entry name" value="LRR_SD22"/>
    <property type="match status" value="6"/>
</dbReference>
<feature type="disulfide bond" evidence="10">
    <location>
        <begin position="955"/>
        <end position="964"/>
    </location>
</feature>
<dbReference type="SMART" id="SM00179">
    <property type="entry name" value="EGF_CA"/>
    <property type="match status" value="6"/>
</dbReference>
<dbReference type="Proteomes" id="UP000887575">
    <property type="component" value="Unassembled WGS sequence"/>
</dbReference>
<evidence type="ECO:0000256" key="7">
    <source>
        <dbReference type="ARBA" id="ARBA00022737"/>
    </source>
</evidence>
<feature type="domain" description="CTCK" evidence="12">
    <location>
        <begin position="1271"/>
        <end position="1351"/>
    </location>
</feature>
<evidence type="ECO:0000256" key="9">
    <source>
        <dbReference type="ARBA" id="ARBA00023180"/>
    </source>
</evidence>
<dbReference type="InterPro" id="IPR001611">
    <property type="entry name" value="Leu-rich_rpt"/>
</dbReference>
<evidence type="ECO:0000259" key="14">
    <source>
        <dbReference type="PROSITE" id="PS50026"/>
    </source>
</evidence>
<dbReference type="Gene3D" id="2.60.120.200">
    <property type="match status" value="1"/>
</dbReference>
<keyword evidence="6 11" id="KW-0732">Signal</keyword>
<evidence type="ECO:0000313" key="15">
    <source>
        <dbReference type="Proteomes" id="UP000887575"/>
    </source>
</evidence>
<reference evidence="16" key="1">
    <citation type="submission" date="2024-02" db="UniProtKB">
        <authorList>
            <consortium name="WormBaseParasite"/>
        </authorList>
    </citation>
    <scope>IDENTIFICATION</scope>
</reference>
<dbReference type="SUPFAM" id="SSF49899">
    <property type="entry name" value="Concanavalin A-like lectins/glucanases"/>
    <property type="match status" value="1"/>
</dbReference>
<feature type="domain" description="EGF-like" evidence="14">
    <location>
        <begin position="927"/>
        <end position="965"/>
    </location>
</feature>
<feature type="domain" description="EGF-like" evidence="14">
    <location>
        <begin position="850"/>
        <end position="887"/>
    </location>
</feature>
<keyword evidence="7" id="KW-0677">Repeat</keyword>
<evidence type="ECO:0000256" key="4">
    <source>
        <dbReference type="ARBA" id="ARBA00022536"/>
    </source>
</evidence>
<dbReference type="InterPro" id="IPR000742">
    <property type="entry name" value="EGF"/>
</dbReference>
<dbReference type="InterPro" id="IPR001881">
    <property type="entry name" value="EGF-like_Ca-bd_dom"/>
</dbReference>
<dbReference type="PROSITE" id="PS51450">
    <property type="entry name" value="LRR"/>
    <property type="match status" value="3"/>
</dbReference>
<dbReference type="SMART" id="SM00082">
    <property type="entry name" value="LRRCT"/>
    <property type="match status" value="3"/>
</dbReference>
<dbReference type="SMART" id="SM00282">
    <property type="entry name" value="LamG"/>
    <property type="match status" value="1"/>
</dbReference>
<dbReference type="FunFam" id="3.80.10.10:FF:000770">
    <property type="entry name" value="Uncharacterized protein"/>
    <property type="match status" value="1"/>
</dbReference>
<feature type="domain" description="EGF-like" evidence="14">
    <location>
        <begin position="889"/>
        <end position="925"/>
    </location>
</feature>
<dbReference type="GO" id="GO:0008201">
    <property type="term" value="F:heparin binding"/>
    <property type="evidence" value="ECO:0007669"/>
    <property type="project" value="TreeGrafter"/>
</dbReference>
<keyword evidence="8 10" id="KW-1015">Disulfide bond</keyword>
<evidence type="ECO:0000259" key="12">
    <source>
        <dbReference type="PROSITE" id="PS01225"/>
    </source>
</evidence>
<dbReference type="InterPro" id="IPR018097">
    <property type="entry name" value="EGF_Ca-bd_CS"/>
</dbReference>
<feature type="domain" description="EGF-like" evidence="14">
    <location>
        <begin position="1234"/>
        <end position="1272"/>
    </location>
</feature>
<dbReference type="InterPro" id="IPR000372">
    <property type="entry name" value="LRRNT"/>
</dbReference>
<evidence type="ECO:0000256" key="11">
    <source>
        <dbReference type="SAM" id="SignalP"/>
    </source>
</evidence>
<dbReference type="InterPro" id="IPR051355">
    <property type="entry name" value="Notch/Slit_guidance"/>
</dbReference>
<dbReference type="CDD" id="cd00110">
    <property type="entry name" value="LamG"/>
    <property type="match status" value="1"/>
</dbReference>
<keyword evidence="4 10" id="KW-0245">EGF-like domain</keyword>
<dbReference type="InterPro" id="IPR032675">
    <property type="entry name" value="LRR_dom_sf"/>
</dbReference>
<evidence type="ECO:0000256" key="5">
    <source>
        <dbReference type="ARBA" id="ARBA00022614"/>
    </source>
</evidence>
<dbReference type="GO" id="GO:0048495">
    <property type="term" value="F:Roundabout binding"/>
    <property type="evidence" value="ECO:0007669"/>
    <property type="project" value="TreeGrafter"/>
</dbReference>
<evidence type="ECO:0000313" key="16">
    <source>
        <dbReference type="WBParaSite" id="MBELARI_LOCUS13200"/>
    </source>
</evidence>
<comment type="subcellular location">
    <subcellularLocation>
        <location evidence="1">Secreted</location>
    </subcellularLocation>
</comment>
<dbReference type="InterPro" id="IPR000152">
    <property type="entry name" value="EGF-type_Asp/Asn_hydroxyl_site"/>
</dbReference>
<feature type="disulfide bond" evidence="10">
    <location>
        <begin position="1043"/>
        <end position="1052"/>
    </location>
</feature>
<feature type="disulfide bond" evidence="10">
    <location>
        <begin position="915"/>
        <end position="924"/>
    </location>
</feature>
<dbReference type="Gene3D" id="3.80.10.10">
    <property type="entry name" value="Ribonuclease Inhibitor"/>
    <property type="match status" value="5"/>
</dbReference>
<dbReference type="PANTHER" id="PTHR45836:SF4">
    <property type="entry name" value="PROTEIN SLIT"/>
    <property type="match status" value="1"/>
</dbReference>
<dbReference type="InterPro" id="IPR000483">
    <property type="entry name" value="Cys-rich_flank_reg_C"/>
</dbReference>
<sequence length="1355" mass="150809">MHLIFLLLLPIFLGGWACPDECQCSSNTVSCTGKGLTRIPNGIPEHTQRLDLQENKISIIRKDDLSHLSQLKILQVMDNEIHTIEASSFDNLTHLERVRLNRNRLRDLPERLFLYNDKLHRLDLSENQLSIITNEHLRGPKAMRNLQLEKNALFCLETDVISAWEMLEVLTLNGNNLTTIPEFNVPDTLRVIRLADNPWLCDCRMSWVHQELNPQWQAAVKCYRPALLHGRLLTSLRDEELKCSGIEKRASFSCADTRICPVSCTCTESTVDCRDGGLTTIPANLPKSTQELRLEQNKISYVPARAFHNLPHLRRLDLSQNQIVEIAPQAFAGLEKLNSLVLYGNLLQDLHEDAFAGLFSLQLLLLNANQLTCLRKGTMNPLPNLNMLSLYDNKIRSISNGTFDSLKHLQTIHLAKNPLICDCNLEWLANLLSSREMETSGARCEAPRRLAKKRLAAIPPTRFRCKGSEMFVTAKAGECIIDHDCPDQCACSGTVVDCSNRGLTKLPDEIPQFTTELLLNGNLLNKLDDQSLKLPQLLKIDLSSNQFLAIPVKAFEKTPQLMQINLSNNQLKCLTEKAFTHLQKLESLALDGNNFSCGCHLMSFVEWSREKPALILEGATCKNGESVKKFVDLDVESSSCEGTRDICADDGNYCPPGCLCKETIVRCSSQNHTAIPTGVPMDTTELLLDSNSITKIEQKELIGLQNLIKLDLSNNRITSIENDTFASLPKLSTLILSYNKIQCLAERAFTGMTNLRILSLHGNDISTLQQTAFDGMANITHIALGSNSLYCDSHQSQLTCGEPIPPKFLAKCDPCAQNKCENKGTCQRTGNAEFTCICAAGHYGARCEKEIDACFGHPCLNNATCKVTERGRFNCVCRKGFTGQFCQINKDDCVENKCQNEGKCIDMVNGYRCECEEQFAGKYCEEKLEFCSKRLNPCKNGGICSKTNDTYSCDCAFGFTGKNCEINIDDCKENECRNGAQCVDGVGAYTCECTHGFRGPYCELPPSSNFLYQSTHHCSALSCIHGACMANEEDDEHEAYCQCHAGYLGSKCDVLVSAGFSSPLSFLALEPLNAPSTNISFVLTTESSNGIIAYHGDESAHISIELFSGRIKVSWDVGNPPASLLYSYSIVNDNRPHAINLVLRGQKLAMKIDGNDGQFIENSGSVQEFALKKKDFLYFGRPQIDTANQAIRNFHVRQNISFKGCLSDLIIDKRTVDFSTTEKSENIEQGCSKVINYCAGNVCGKGKCTVDLTTQRGYKCQCPQGFSGNDCSQRKIQCNKEKFKEYHVEGDCRSIDEIKSARCDGYCGENGDCCTAVKQKRRKVKLHCKNGTSKVSVVPIVRKCLCNSTCSKRRL</sequence>
<dbReference type="SMART" id="SM00013">
    <property type="entry name" value="LRRNT"/>
    <property type="match status" value="4"/>
</dbReference>
<dbReference type="WBParaSite" id="MBELARI_LOCUS13200">
    <property type="protein sequence ID" value="MBELARI_LOCUS13200"/>
    <property type="gene ID" value="MBELARI_LOCUS13200"/>
</dbReference>
<feature type="disulfide bond" evidence="10">
    <location>
        <begin position="1238"/>
        <end position="1248"/>
    </location>
</feature>